<dbReference type="AlphaFoldDB" id="A0A1G6XJD9"/>
<evidence type="ECO:0000313" key="4">
    <source>
        <dbReference type="Proteomes" id="UP000198748"/>
    </source>
</evidence>
<organism evidence="3 4">
    <name type="scientific">Dyadobacter soli</name>
    <dbReference type="NCBI Taxonomy" id="659014"/>
    <lineage>
        <taxon>Bacteria</taxon>
        <taxon>Pseudomonadati</taxon>
        <taxon>Bacteroidota</taxon>
        <taxon>Cytophagia</taxon>
        <taxon>Cytophagales</taxon>
        <taxon>Spirosomataceae</taxon>
        <taxon>Dyadobacter</taxon>
    </lineage>
</organism>
<dbReference type="OrthoDB" id="9773828at2"/>
<dbReference type="SUPFAM" id="SSF51430">
    <property type="entry name" value="NAD(P)-linked oxidoreductase"/>
    <property type="match status" value="1"/>
</dbReference>
<sequence length="340" mass="38038">MRYQLLGRSGLRVSEVCLGAMTFGKDWGWGADKHESFKIFEAFANAGGNFIDTANRYTEGTSEKYVGEFIETDRDHFVLATKFTLKDRNDDLNFAGNHRKNMMRSVTSSLKRLNTEYIDLLWVHMWDNTTPAEEVMRGLDDLVTRGLVHYIGISDTPAWIVSQANTIADFRGWNAFAAIQFEYSLLQRTPERDLLPMAKALDLAVTPWGAIGGGALTGKYLRGETGRVPDHSTRRSDHSSLIAQTVVDVAAELGVTPAQVAINWTRHRDQVMIPIVGASKESQLIDSLGCLDFRLPEEALQKLHEVSKIELGFPHEFLKSDGVKEEAFGGLYESLDNHRG</sequence>
<gene>
    <name evidence="3" type="ORF">SAMN04487996_102163</name>
</gene>
<dbReference type="PANTHER" id="PTHR43364:SF4">
    <property type="entry name" value="NAD(P)-LINKED OXIDOREDUCTASE SUPERFAMILY PROTEIN"/>
    <property type="match status" value="1"/>
</dbReference>
<dbReference type="RefSeq" id="WP_090146605.1">
    <property type="nucleotide sequence ID" value="NZ_FNAN01000002.1"/>
</dbReference>
<dbReference type="STRING" id="659014.SAMN04487996_102163"/>
<dbReference type="PANTHER" id="PTHR43364">
    <property type="entry name" value="NADH-SPECIFIC METHYLGLYOXAL REDUCTASE-RELATED"/>
    <property type="match status" value="1"/>
</dbReference>
<dbReference type="Gene3D" id="3.20.20.100">
    <property type="entry name" value="NADP-dependent oxidoreductase domain"/>
    <property type="match status" value="1"/>
</dbReference>
<dbReference type="GO" id="GO:0016491">
    <property type="term" value="F:oxidoreductase activity"/>
    <property type="evidence" value="ECO:0007669"/>
    <property type="project" value="UniProtKB-KW"/>
</dbReference>
<feature type="domain" description="NADP-dependent oxidoreductase" evidence="2">
    <location>
        <begin position="16"/>
        <end position="307"/>
    </location>
</feature>
<proteinExistence type="predicted"/>
<dbReference type="InterPro" id="IPR023210">
    <property type="entry name" value="NADP_OxRdtase_dom"/>
</dbReference>
<accession>A0A1G6XJD9</accession>
<dbReference type="Pfam" id="PF00248">
    <property type="entry name" value="Aldo_ket_red"/>
    <property type="match status" value="1"/>
</dbReference>
<name>A0A1G6XJD9_9BACT</name>
<dbReference type="EMBL" id="FNAN01000002">
    <property type="protein sequence ID" value="SDD77465.1"/>
    <property type="molecule type" value="Genomic_DNA"/>
</dbReference>
<dbReference type="GO" id="GO:0005829">
    <property type="term" value="C:cytosol"/>
    <property type="evidence" value="ECO:0007669"/>
    <property type="project" value="TreeGrafter"/>
</dbReference>
<dbReference type="InterPro" id="IPR036812">
    <property type="entry name" value="NAD(P)_OxRdtase_dom_sf"/>
</dbReference>
<keyword evidence="4" id="KW-1185">Reference proteome</keyword>
<evidence type="ECO:0000256" key="1">
    <source>
        <dbReference type="ARBA" id="ARBA00023002"/>
    </source>
</evidence>
<evidence type="ECO:0000259" key="2">
    <source>
        <dbReference type="Pfam" id="PF00248"/>
    </source>
</evidence>
<dbReference type="CDD" id="cd19080">
    <property type="entry name" value="AKR_AKR9A_9B"/>
    <property type="match status" value="1"/>
</dbReference>
<dbReference type="Proteomes" id="UP000198748">
    <property type="component" value="Unassembled WGS sequence"/>
</dbReference>
<reference evidence="4" key="1">
    <citation type="submission" date="2016-10" db="EMBL/GenBank/DDBJ databases">
        <authorList>
            <person name="Varghese N."/>
            <person name="Submissions S."/>
        </authorList>
    </citation>
    <scope>NUCLEOTIDE SEQUENCE [LARGE SCALE GENOMIC DNA]</scope>
    <source>
        <strain evidence="4">DSM 25329</strain>
    </source>
</reference>
<dbReference type="FunFam" id="3.20.20.100:FF:000004">
    <property type="entry name" value="Oxidoreductase, aldo/keto reductase"/>
    <property type="match status" value="1"/>
</dbReference>
<protein>
    <submittedName>
        <fullName evidence="3">Predicted oxidoreductase</fullName>
    </submittedName>
</protein>
<dbReference type="InterPro" id="IPR050523">
    <property type="entry name" value="AKR_Detox_Biosynth"/>
</dbReference>
<keyword evidence="1" id="KW-0560">Oxidoreductase</keyword>
<evidence type="ECO:0000313" key="3">
    <source>
        <dbReference type="EMBL" id="SDD77465.1"/>
    </source>
</evidence>